<comment type="function">
    <text evidence="9">Site-specific tyrosine recombinase, which acts by catalyzing the cutting and rejoining of the recombining DNA molecules. The XerC-XerD complex is essential to convert dimers of the bacterial chromosome into monomers to permit their segregation at cell division. It also contributes to the segregational stability of plasmids.</text>
</comment>
<protein>
    <recommendedName>
        <fullName evidence="9">Tyrosine recombinase XerC</fullName>
    </recommendedName>
</protein>
<feature type="active site" description="O-(3'-phospho-DNA)-tyrosine intermediate" evidence="9">
    <location>
        <position position="332"/>
    </location>
</feature>
<dbReference type="PROSITE" id="PS51900">
    <property type="entry name" value="CB"/>
    <property type="match status" value="1"/>
</dbReference>
<dbReference type="HOGENOM" id="CLU_027562_9_0_11"/>
<dbReference type="EMBL" id="CP008889">
    <property type="protein sequence ID" value="AIF41161.1"/>
    <property type="molecule type" value="Genomic_DNA"/>
</dbReference>
<dbReference type="InterPro" id="IPR002104">
    <property type="entry name" value="Integrase_catalytic"/>
</dbReference>
<dbReference type="InterPro" id="IPR013762">
    <property type="entry name" value="Integrase-like_cat_sf"/>
</dbReference>
<dbReference type="InterPro" id="IPR010998">
    <property type="entry name" value="Integrase_recombinase_N"/>
</dbReference>
<dbReference type="CDD" id="cd00798">
    <property type="entry name" value="INT_XerDC_C"/>
    <property type="match status" value="1"/>
</dbReference>
<keyword evidence="7 9" id="KW-0233">DNA recombination</keyword>
<keyword evidence="4 9" id="KW-0159">Chromosome partition</keyword>
<evidence type="ECO:0000313" key="13">
    <source>
        <dbReference type="EMBL" id="AIF41161.1"/>
    </source>
</evidence>
<reference evidence="13 14" key="1">
    <citation type="submission" date="2014-07" db="EMBL/GenBank/DDBJ databases">
        <title>Genome Sequencing of Dermacoccus nishinomiyaensis.</title>
        <authorList>
            <person name="Hong K.W."/>
            <person name="Chan K.G."/>
        </authorList>
    </citation>
    <scope>NUCLEOTIDE SEQUENCE [LARGE SCALE GENOMIC DNA]</scope>
    <source>
        <strain evidence="13 14">M25</strain>
    </source>
</reference>
<feature type="active site" evidence="9">
    <location>
        <position position="323"/>
    </location>
</feature>
<gene>
    <name evidence="9" type="primary">xerC</name>
    <name evidence="13" type="ORF">HX89_09610</name>
</gene>
<accession>A0A075JG33</accession>
<dbReference type="SUPFAM" id="SSF47823">
    <property type="entry name" value="lambda integrase-like, N-terminal domain"/>
    <property type="match status" value="1"/>
</dbReference>
<evidence type="ECO:0000259" key="11">
    <source>
        <dbReference type="PROSITE" id="PS51898"/>
    </source>
</evidence>
<evidence type="ECO:0000256" key="9">
    <source>
        <dbReference type="HAMAP-Rule" id="MF_01808"/>
    </source>
</evidence>
<keyword evidence="5 9" id="KW-0229">DNA integration</keyword>
<feature type="domain" description="Core-binding (CB)" evidence="12">
    <location>
        <begin position="1"/>
        <end position="81"/>
    </location>
</feature>
<keyword evidence="14" id="KW-1185">Reference proteome</keyword>
<dbReference type="InterPro" id="IPR044068">
    <property type="entry name" value="CB"/>
</dbReference>
<dbReference type="PROSITE" id="PS51898">
    <property type="entry name" value="TYR_RECOMBINASE"/>
    <property type="match status" value="1"/>
</dbReference>
<proteinExistence type="inferred from homology"/>
<dbReference type="PANTHER" id="PTHR30349:SF77">
    <property type="entry name" value="TYROSINE RECOMBINASE XERC"/>
    <property type="match status" value="1"/>
</dbReference>
<keyword evidence="3 9" id="KW-0132">Cell division</keyword>
<feature type="region of interest" description="Disordered" evidence="10">
    <location>
        <begin position="137"/>
        <end position="185"/>
    </location>
</feature>
<dbReference type="Gene3D" id="1.10.150.130">
    <property type="match status" value="1"/>
</dbReference>
<sequence>MEQFLDHLSAERDRSTNTVRAYSVDLASLRLHLTEAGVASWSDLTLNDLRSWLAAQSEAGNSRSTLARRVSTVKTFCRWARRRGVIATDPSVRLSAPRRMTSLPEVLRVDQAAAILDAADEAAAAAVPAARGCGETAADAGSATRQSVEAAVDVDSEAGEAGAAPTETVSPHQSAPTPAAGPEERAVRARDAAVLELLYASGMRVGELASLDVSALDEANQLVRVMGKGRKERMVPYGLPAREALERWLRCRGALAADGERALFVGVRGRRIDQRIVRELVNRATASVDGAPTLSPHALRHSAATHLVEGGADLRTVQEYLGHASLATTQIYTHVSAERLRAGFEQAHPRA</sequence>
<evidence type="ECO:0000256" key="10">
    <source>
        <dbReference type="SAM" id="MobiDB-lite"/>
    </source>
</evidence>
<evidence type="ECO:0000256" key="6">
    <source>
        <dbReference type="ARBA" id="ARBA00023125"/>
    </source>
</evidence>
<dbReference type="GO" id="GO:0051301">
    <property type="term" value="P:cell division"/>
    <property type="evidence" value="ECO:0007669"/>
    <property type="project" value="UniProtKB-KW"/>
</dbReference>
<dbReference type="KEGG" id="dni:HX89_09610"/>
<keyword evidence="2 9" id="KW-0963">Cytoplasm</keyword>
<evidence type="ECO:0000256" key="7">
    <source>
        <dbReference type="ARBA" id="ARBA00023172"/>
    </source>
</evidence>
<dbReference type="eggNOG" id="COG4974">
    <property type="taxonomic scope" value="Bacteria"/>
</dbReference>
<dbReference type="PANTHER" id="PTHR30349">
    <property type="entry name" value="PHAGE INTEGRASE-RELATED"/>
    <property type="match status" value="1"/>
</dbReference>
<comment type="similarity">
    <text evidence="9">Belongs to the 'phage' integrase family. XerC subfamily.</text>
</comment>
<feature type="active site" evidence="9">
    <location>
        <position position="300"/>
    </location>
</feature>
<keyword evidence="6 9" id="KW-0238">DNA-binding</keyword>
<dbReference type="InterPro" id="IPR023009">
    <property type="entry name" value="Tyrosine_recombinase_XerC/XerD"/>
</dbReference>
<feature type="active site" evidence="9">
    <location>
        <position position="228"/>
    </location>
</feature>
<dbReference type="GO" id="GO:0003677">
    <property type="term" value="F:DNA binding"/>
    <property type="evidence" value="ECO:0007669"/>
    <property type="project" value="UniProtKB-UniRule"/>
</dbReference>
<dbReference type="GO" id="GO:0007059">
    <property type="term" value="P:chromosome segregation"/>
    <property type="evidence" value="ECO:0007669"/>
    <property type="project" value="UniProtKB-UniRule"/>
</dbReference>
<dbReference type="Proteomes" id="UP000027986">
    <property type="component" value="Chromosome"/>
</dbReference>
<name>A0A075JG33_9MICO</name>
<dbReference type="Gene3D" id="1.10.443.10">
    <property type="entry name" value="Intergrase catalytic core"/>
    <property type="match status" value="1"/>
</dbReference>
<dbReference type="InterPro" id="IPR011010">
    <property type="entry name" value="DNA_brk_join_enz"/>
</dbReference>
<evidence type="ECO:0000256" key="8">
    <source>
        <dbReference type="ARBA" id="ARBA00023306"/>
    </source>
</evidence>
<comment type="subcellular location">
    <subcellularLocation>
        <location evidence="1 9">Cytoplasm</location>
    </subcellularLocation>
</comment>
<evidence type="ECO:0000256" key="4">
    <source>
        <dbReference type="ARBA" id="ARBA00022829"/>
    </source>
</evidence>
<dbReference type="AlphaFoldDB" id="A0A075JG33"/>
<dbReference type="GO" id="GO:0009037">
    <property type="term" value="F:tyrosine-based site-specific recombinase activity"/>
    <property type="evidence" value="ECO:0007669"/>
    <property type="project" value="UniProtKB-UniRule"/>
</dbReference>
<dbReference type="Pfam" id="PF02899">
    <property type="entry name" value="Phage_int_SAM_1"/>
    <property type="match status" value="1"/>
</dbReference>
<feature type="domain" description="Tyr recombinase" evidence="11">
    <location>
        <begin position="164"/>
        <end position="345"/>
    </location>
</feature>
<dbReference type="HAMAP" id="MF_01808">
    <property type="entry name" value="Recomb_XerC_XerD"/>
    <property type="match status" value="1"/>
</dbReference>
<feature type="compositionally biased region" description="Polar residues" evidence="10">
    <location>
        <begin position="167"/>
        <end position="176"/>
    </location>
</feature>
<comment type="subunit">
    <text evidence="9">Forms a cyclic heterotetrameric complex composed of two molecules of XerC and two molecules of XerD.</text>
</comment>
<dbReference type="InterPro" id="IPR050090">
    <property type="entry name" value="Tyrosine_recombinase_XerCD"/>
</dbReference>
<dbReference type="GO" id="GO:0006313">
    <property type="term" value="P:DNA transposition"/>
    <property type="evidence" value="ECO:0007669"/>
    <property type="project" value="UniProtKB-UniRule"/>
</dbReference>
<dbReference type="InterPro" id="IPR004107">
    <property type="entry name" value="Integrase_SAM-like_N"/>
</dbReference>
<evidence type="ECO:0000256" key="1">
    <source>
        <dbReference type="ARBA" id="ARBA00004496"/>
    </source>
</evidence>
<evidence type="ECO:0000259" key="12">
    <source>
        <dbReference type="PROSITE" id="PS51900"/>
    </source>
</evidence>
<feature type="active site" evidence="9">
    <location>
        <position position="204"/>
    </location>
</feature>
<evidence type="ECO:0000256" key="5">
    <source>
        <dbReference type="ARBA" id="ARBA00022908"/>
    </source>
</evidence>
<dbReference type="Pfam" id="PF00589">
    <property type="entry name" value="Phage_integrase"/>
    <property type="match status" value="1"/>
</dbReference>
<evidence type="ECO:0000256" key="3">
    <source>
        <dbReference type="ARBA" id="ARBA00022618"/>
    </source>
</evidence>
<evidence type="ECO:0000313" key="14">
    <source>
        <dbReference type="Proteomes" id="UP000027986"/>
    </source>
</evidence>
<organism evidence="13 14">
    <name type="scientific">Dermacoccus nishinomiyaensis</name>
    <dbReference type="NCBI Taxonomy" id="1274"/>
    <lineage>
        <taxon>Bacteria</taxon>
        <taxon>Bacillati</taxon>
        <taxon>Actinomycetota</taxon>
        <taxon>Actinomycetes</taxon>
        <taxon>Micrococcales</taxon>
        <taxon>Dermacoccaceae</taxon>
        <taxon>Dermacoccus</taxon>
    </lineage>
</organism>
<evidence type="ECO:0000256" key="2">
    <source>
        <dbReference type="ARBA" id="ARBA00022490"/>
    </source>
</evidence>
<dbReference type="GO" id="GO:0005737">
    <property type="term" value="C:cytoplasm"/>
    <property type="evidence" value="ECO:0007669"/>
    <property type="project" value="UniProtKB-SubCell"/>
</dbReference>
<dbReference type="SUPFAM" id="SSF56349">
    <property type="entry name" value="DNA breaking-rejoining enzymes"/>
    <property type="match status" value="1"/>
</dbReference>
<keyword evidence="8 9" id="KW-0131">Cell cycle</keyword>
<feature type="active site" evidence="9">
    <location>
        <position position="297"/>
    </location>
</feature>